<dbReference type="RefSeq" id="WP_203108453.1">
    <property type="nucleotide sequence ID" value="NZ_JADOBG010000007.1"/>
</dbReference>
<dbReference type="Proteomes" id="UP000809910">
    <property type="component" value="Unassembled WGS sequence"/>
</dbReference>
<proteinExistence type="predicted"/>
<sequence>MANKHIKRIIQLKEDGLFVGDSLLELMQLSADEFIARLKYYQLKERILPALGVEENTILSNPDEFFEQLKSDVRQCHDNICADVMALDAAIQEKLVEPLLQNSSTEGNTVTSINGVISSIANYLNNMPKELLFADDKQIDDLKATYVEIVVNEWFSIKDDLLSNYRSHVIDWLYLSKAIYHLLKAIIPIRNQTPINLDMVFESCKQCQNEVDKLLTSTIVLKYFHVLFALNAARAELICKQPVFKSQRFPVNEFGKLVEELIIVENKLKTLLIDQGDVAGATKLDNVTDDINNRKITVALDSINKNIGIIIANIRRQLFKVQNNELIKDKVNPDTNLYFQVGLCFLVENVSMYRPSFTYKISKNVTFAIPYEVEKEMPKIFSTGLIHKMKANKLLPFMFFSGETFPGNHETTSFPSESNIPRL</sequence>
<accession>A0ABS1WFB0</accession>
<evidence type="ECO:0000313" key="1">
    <source>
        <dbReference type="EMBL" id="MBL7528047.1"/>
    </source>
</evidence>
<organism evidence="1 2">
    <name type="scientific">Legionella bononiensis</name>
    <dbReference type="NCBI Taxonomy" id="2793102"/>
    <lineage>
        <taxon>Bacteria</taxon>
        <taxon>Pseudomonadati</taxon>
        <taxon>Pseudomonadota</taxon>
        <taxon>Gammaproteobacteria</taxon>
        <taxon>Legionellales</taxon>
        <taxon>Legionellaceae</taxon>
        <taxon>Legionella</taxon>
    </lineage>
</organism>
<comment type="caution">
    <text evidence="1">The sequence shown here is derived from an EMBL/GenBank/DDBJ whole genome shotgun (WGS) entry which is preliminary data.</text>
</comment>
<evidence type="ECO:0008006" key="3">
    <source>
        <dbReference type="Google" id="ProtNLM"/>
    </source>
</evidence>
<keyword evidence="2" id="KW-1185">Reference proteome</keyword>
<evidence type="ECO:0000313" key="2">
    <source>
        <dbReference type="Proteomes" id="UP000809910"/>
    </source>
</evidence>
<gene>
    <name evidence="1" type="ORF">I5282_15910</name>
</gene>
<reference evidence="1 2" key="1">
    <citation type="submission" date="2020-12" db="EMBL/GenBank/DDBJ databases">
        <title>WGS of Legionella: environmental sample.</title>
        <authorList>
            <person name="Cristino S."/>
            <person name="Girolamini L."/>
            <person name="Salaris S."/>
            <person name="Pascale M.R."/>
            <person name="Mazzotta M."/>
            <person name="Orsini M."/>
            <person name="Grottola A."/>
        </authorList>
    </citation>
    <scope>NUCLEOTIDE SEQUENCE [LARGE SCALE GENOMIC DNA]</scope>
    <source>
        <strain evidence="1 2">30cs62</strain>
    </source>
</reference>
<dbReference type="EMBL" id="JADWVN010000028">
    <property type="protein sequence ID" value="MBL7528047.1"/>
    <property type="molecule type" value="Genomic_DNA"/>
</dbReference>
<name>A0ABS1WFB0_9GAMM</name>
<protein>
    <recommendedName>
        <fullName evidence="3">Coiled-coil protein</fullName>
    </recommendedName>
</protein>